<dbReference type="SMART" id="SM00148">
    <property type="entry name" value="PLCXc"/>
    <property type="match status" value="1"/>
</dbReference>
<dbReference type="InterPro" id="IPR000909">
    <property type="entry name" value="PLipase_C_PInositol-sp_X_dom"/>
</dbReference>
<dbReference type="EMBL" id="PRFC01000435">
    <property type="protein sequence ID" value="PWU88475.1"/>
    <property type="molecule type" value="Genomic_DNA"/>
</dbReference>
<dbReference type="VEuPathDB" id="TriTrypDB:TcG_07570"/>
<dbReference type="VEuPathDB" id="TriTrypDB:TcBrA4_0101930"/>
<dbReference type="InterPro" id="IPR017946">
    <property type="entry name" value="PLC-like_Pdiesterase_TIM-brl"/>
</dbReference>
<dbReference type="VEuPathDB" id="TriTrypDB:TcCLB.508765.30"/>
<gene>
    <name evidence="2" type="ORF">C3747_435g5</name>
</gene>
<protein>
    <submittedName>
        <fullName evidence="2">Putative glycosylphosphatidylinositol-specific phospholipase C</fullName>
    </submittedName>
</protein>
<dbReference type="VEuPathDB" id="TriTrypDB:TcYC6_0077060"/>
<accession>A0A2V2UW57</accession>
<comment type="caution">
    <text evidence="2">The sequence shown here is derived from an EMBL/GenBank/DDBJ whole genome shotgun (WGS) entry which is preliminary data.</text>
</comment>
<evidence type="ECO:0000313" key="2">
    <source>
        <dbReference type="EMBL" id="PWU88475.1"/>
    </source>
</evidence>
<reference evidence="2 3" key="1">
    <citation type="journal article" date="2018" name="Microb. Genom.">
        <title>Expanding an expanded genome: long-read sequencing of Trypanosoma cruzi.</title>
        <authorList>
            <person name="Berna L."/>
            <person name="Rodriguez M."/>
            <person name="Chiribao M.L."/>
            <person name="Parodi-Talice A."/>
            <person name="Pita S."/>
            <person name="Rijo G."/>
            <person name="Alvarez-Valin F."/>
            <person name="Robello C."/>
        </authorList>
    </citation>
    <scope>NUCLEOTIDE SEQUENCE [LARGE SCALE GENOMIC DNA]</scope>
    <source>
        <strain evidence="2 3">TCC</strain>
    </source>
</reference>
<dbReference type="VEuPathDB" id="TriTrypDB:TcCL_NonESM09276"/>
<dbReference type="VEuPathDB" id="TriTrypDB:C4B63_9g417"/>
<sequence length="380" mass="42246">MLPESDDFTNTEWHPQSWMHDLRSFIGEMAITQLCLLGSHNAASYGIRKDSPFVADAPGFLLGDSVLASLSRFFFRGICASWSKCQGMSVRAQLDYGVRYLDLRVATNPEDASRLYISHTQISVPLADVIEDVKAFLNDPSSANEFIVLDFQHLYLTDDSDGKGKFLGELDRLSDRFILVNVPLTTPLEILWRVSSRRRIFLVVSSGENGLPYPAARIRSKCMVSRWVDQGSLSKLLEALDNLLLDDLKYPQTGVPSKLHVTQAVFTPRKSNIFIGILPKISRKVASSIYDVATRVNPSLLEWFYLLNANGLLDGMKVMIPSGINTHGNILMLDCVELGRCQIMDGTTETNAVGMCVYLNILRASRLCEDSSVAPSLNEG</sequence>
<dbReference type="CDD" id="cd08587">
    <property type="entry name" value="PI-PLCXDc_like"/>
    <property type="match status" value="1"/>
</dbReference>
<dbReference type="VEuPathDB" id="TriTrypDB:TcCLB.506617.70"/>
<organism evidence="2 3">
    <name type="scientific">Trypanosoma cruzi</name>
    <dbReference type="NCBI Taxonomy" id="5693"/>
    <lineage>
        <taxon>Eukaryota</taxon>
        <taxon>Discoba</taxon>
        <taxon>Euglenozoa</taxon>
        <taxon>Kinetoplastea</taxon>
        <taxon>Metakinetoplastina</taxon>
        <taxon>Trypanosomatida</taxon>
        <taxon>Trypanosomatidae</taxon>
        <taxon>Trypanosoma</taxon>
        <taxon>Schizotrypanum</taxon>
    </lineage>
</organism>
<evidence type="ECO:0000259" key="1">
    <source>
        <dbReference type="SMART" id="SM00148"/>
    </source>
</evidence>
<evidence type="ECO:0000313" key="3">
    <source>
        <dbReference type="Proteomes" id="UP000246078"/>
    </source>
</evidence>
<dbReference type="GO" id="GO:0006629">
    <property type="term" value="P:lipid metabolic process"/>
    <property type="evidence" value="ECO:0007669"/>
    <property type="project" value="InterPro"/>
</dbReference>
<dbReference type="PROSITE" id="PS50007">
    <property type="entry name" value="PIPLC_X_DOMAIN"/>
    <property type="match status" value="1"/>
</dbReference>
<feature type="domain" description="Phosphatidylinositol-specific phospholipase C X" evidence="1">
    <location>
        <begin position="25"/>
        <end position="205"/>
    </location>
</feature>
<dbReference type="PANTHER" id="PTHR13593:SF113">
    <property type="entry name" value="SI:DKEY-266F7.9"/>
    <property type="match status" value="1"/>
</dbReference>
<proteinExistence type="predicted"/>
<dbReference type="VEuPathDB" id="TriTrypDB:ECC02_006977"/>
<dbReference type="Pfam" id="PF00388">
    <property type="entry name" value="PI-PLC-X"/>
    <property type="match status" value="1"/>
</dbReference>
<dbReference type="OrthoDB" id="1046782at2759"/>
<dbReference type="InterPro" id="IPR051057">
    <property type="entry name" value="PI-PLC_domain"/>
</dbReference>
<dbReference type="AlphaFoldDB" id="A0A2V2UW57"/>
<dbReference type="VEuPathDB" id="TriTrypDB:TCDM_08177"/>
<dbReference type="VEuPathDB" id="TriTrypDB:C3747_435g5"/>
<dbReference type="Proteomes" id="UP000246078">
    <property type="component" value="Unassembled WGS sequence"/>
</dbReference>
<dbReference type="Gene3D" id="3.20.20.190">
    <property type="entry name" value="Phosphatidylinositol (PI) phosphodiesterase"/>
    <property type="match status" value="1"/>
</dbReference>
<dbReference type="VEuPathDB" id="TriTrypDB:Tc_MARK_9648"/>
<dbReference type="VEuPathDB" id="TriTrypDB:BCY84_02889"/>
<name>A0A2V2UW57_TRYCR</name>
<dbReference type="GO" id="GO:0008081">
    <property type="term" value="F:phosphoric diester hydrolase activity"/>
    <property type="evidence" value="ECO:0007669"/>
    <property type="project" value="InterPro"/>
</dbReference>
<dbReference type="SUPFAM" id="SSF51695">
    <property type="entry name" value="PLC-like phosphodiesterases"/>
    <property type="match status" value="1"/>
</dbReference>
<dbReference type="VEuPathDB" id="TriTrypDB:TCSYLVIO_000264"/>
<dbReference type="PANTHER" id="PTHR13593">
    <property type="match status" value="1"/>
</dbReference>